<sequence>MDTPIAGVAEPRQIPRKSANLGTNASALVAGVVPVGIIWDPRDHSCGYDATFTILANLWAEQPDVWEDRFVEFGDLMSSWTNQLKLVAGRVISLESTRNTVRRGMYALTPEHFPYGPNQTSIDRIARAILPEKDYASGRQSCGTCGFTDPSEYGLFDVFMCATANSRNPTLLGTKVSQWIKNHMSYSRGNCPACRQAGRIVRMQMTVSFTDIPSLLVVSLDDPRLVIDPMLHFDKEGVLNCLKLRGVIYGGHGHFTSRYVSHNGAIWYHDGITTGRQCRLEGNITHVNDMSVLSSCGDNRALAVLYALA</sequence>
<dbReference type="AlphaFoldDB" id="A0AAD6XC87"/>
<keyword evidence="2" id="KW-1185">Reference proteome</keyword>
<proteinExistence type="predicted"/>
<reference evidence="1" key="1">
    <citation type="submission" date="2023-03" db="EMBL/GenBank/DDBJ databases">
        <title>Massive genome expansion in bonnet fungi (Mycena s.s.) driven by repeated elements and novel gene families across ecological guilds.</title>
        <authorList>
            <consortium name="Lawrence Berkeley National Laboratory"/>
            <person name="Harder C.B."/>
            <person name="Miyauchi S."/>
            <person name="Viragh M."/>
            <person name="Kuo A."/>
            <person name="Thoen E."/>
            <person name="Andreopoulos B."/>
            <person name="Lu D."/>
            <person name="Skrede I."/>
            <person name="Drula E."/>
            <person name="Henrissat B."/>
            <person name="Morin E."/>
            <person name="Kohler A."/>
            <person name="Barry K."/>
            <person name="LaButti K."/>
            <person name="Morin E."/>
            <person name="Salamov A."/>
            <person name="Lipzen A."/>
            <person name="Mereny Z."/>
            <person name="Hegedus B."/>
            <person name="Baldrian P."/>
            <person name="Stursova M."/>
            <person name="Weitz H."/>
            <person name="Taylor A."/>
            <person name="Grigoriev I.V."/>
            <person name="Nagy L.G."/>
            <person name="Martin F."/>
            <person name="Kauserud H."/>
        </authorList>
    </citation>
    <scope>NUCLEOTIDE SEQUENCE</scope>
    <source>
        <strain evidence="1">CBHHK200</strain>
    </source>
</reference>
<evidence type="ECO:0000313" key="2">
    <source>
        <dbReference type="Proteomes" id="UP001218188"/>
    </source>
</evidence>
<dbReference type="Proteomes" id="UP001218188">
    <property type="component" value="Unassembled WGS sequence"/>
</dbReference>
<organism evidence="1 2">
    <name type="scientific">Mycena alexandri</name>
    <dbReference type="NCBI Taxonomy" id="1745969"/>
    <lineage>
        <taxon>Eukaryota</taxon>
        <taxon>Fungi</taxon>
        <taxon>Dikarya</taxon>
        <taxon>Basidiomycota</taxon>
        <taxon>Agaricomycotina</taxon>
        <taxon>Agaricomycetes</taxon>
        <taxon>Agaricomycetidae</taxon>
        <taxon>Agaricales</taxon>
        <taxon>Marasmiineae</taxon>
        <taxon>Mycenaceae</taxon>
        <taxon>Mycena</taxon>
    </lineage>
</organism>
<comment type="caution">
    <text evidence="1">The sequence shown here is derived from an EMBL/GenBank/DDBJ whole genome shotgun (WGS) entry which is preliminary data.</text>
</comment>
<name>A0AAD6XC87_9AGAR</name>
<dbReference type="EMBL" id="JARJCM010000024">
    <property type="protein sequence ID" value="KAJ7039969.1"/>
    <property type="molecule type" value="Genomic_DNA"/>
</dbReference>
<protein>
    <submittedName>
        <fullName evidence="1">Uncharacterized protein</fullName>
    </submittedName>
</protein>
<accession>A0AAD6XC87</accession>
<gene>
    <name evidence="1" type="ORF">C8F04DRAFT_948942</name>
</gene>
<evidence type="ECO:0000313" key="1">
    <source>
        <dbReference type="EMBL" id="KAJ7039969.1"/>
    </source>
</evidence>